<keyword evidence="1" id="KW-0175">Coiled coil</keyword>
<dbReference type="Proteomes" id="UP000029986">
    <property type="component" value="Chromosome"/>
</dbReference>
<feature type="region of interest" description="Disordered" evidence="2">
    <location>
        <begin position="1"/>
        <end position="26"/>
    </location>
</feature>
<keyword evidence="4" id="KW-1185">Reference proteome</keyword>
<protein>
    <submittedName>
        <fullName evidence="3">Phosphoglycolate phosphatase</fullName>
    </submittedName>
</protein>
<dbReference type="AlphaFoldDB" id="A0A097R3F8"/>
<organism evidence="3 4">
    <name type="scientific">Hafnia alvei FB1</name>
    <dbReference type="NCBI Taxonomy" id="1453496"/>
    <lineage>
        <taxon>Bacteria</taxon>
        <taxon>Pseudomonadati</taxon>
        <taxon>Pseudomonadota</taxon>
        <taxon>Gammaproteobacteria</taxon>
        <taxon>Enterobacterales</taxon>
        <taxon>Hafniaceae</taxon>
        <taxon>Hafnia</taxon>
    </lineage>
</organism>
<dbReference type="EMBL" id="CP009706">
    <property type="protein sequence ID" value="AIU73253.1"/>
    <property type="molecule type" value="Genomic_DNA"/>
</dbReference>
<gene>
    <name evidence="3" type="ORF">AT03_13185</name>
</gene>
<feature type="coiled-coil region" evidence="1">
    <location>
        <begin position="51"/>
        <end position="78"/>
    </location>
</feature>
<dbReference type="PATRIC" id="fig|1453496.5.peg.2685"/>
<reference evidence="3 4" key="1">
    <citation type="journal article" date="2014" name="Gut Pathog.">
        <title>Gene clusters of Hafnia alvei strain FB1 important in survival and pathogenesis: a draft genome perspective.</title>
        <authorList>
            <person name="Tan J.Y."/>
            <person name="Yin W.F."/>
            <person name="Chan K.G."/>
        </authorList>
    </citation>
    <scope>NUCLEOTIDE SEQUENCE [LARGE SCALE GENOMIC DNA]</scope>
    <source>
        <strain evidence="3 4">FB1</strain>
    </source>
</reference>
<dbReference type="RefSeq" id="WP_025796619.1">
    <property type="nucleotide sequence ID" value="NZ_CP009706.1"/>
</dbReference>
<dbReference type="KEGG" id="hav:AT03_13185"/>
<evidence type="ECO:0000256" key="1">
    <source>
        <dbReference type="SAM" id="Coils"/>
    </source>
</evidence>
<name>A0A097R3F8_HAFAL</name>
<proteinExistence type="predicted"/>
<sequence length="78" mass="8210">MAITSFANTDVAYPDGQSNKEPIPDEIIDKGFVPPVRMPDGSISAGSKLAANHLNTLLNDLYAQIADLNARIAALEGA</sequence>
<evidence type="ECO:0000313" key="4">
    <source>
        <dbReference type="Proteomes" id="UP000029986"/>
    </source>
</evidence>
<accession>A0A097R3F8</accession>
<dbReference type="HOGENOM" id="CLU_2616535_0_0_6"/>
<evidence type="ECO:0000313" key="3">
    <source>
        <dbReference type="EMBL" id="AIU73253.1"/>
    </source>
</evidence>
<evidence type="ECO:0000256" key="2">
    <source>
        <dbReference type="SAM" id="MobiDB-lite"/>
    </source>
</evidence>
<dbReference type="OrthoDB" id="6638440at2"/>